<name>A0A564ZN05_9BACT</name>
<sequence>MIGFSSLLIARHRGAFSIGLLAMLGVG</sequence>
<reference evidence="1 2" key="1">
    <citation type="submission" date="2019-07" db="EMBL/GenBank/DDBJ databases">
        <authorList>
            <person name="Cremers G."/>
        </authorList>
    </citation>
    <scope>NUCLEOTIDE SEQUENCE [LARGE SCALE GENOMIC DNA]</scope>
</reference>
<evidence type="ECO:0000313" key="1">
    <source>
        <dbReference type="EMBL" id="VUZ86593.1"/>
    </source>
</evidence>
<dbReference type="Proteomes" id="UP000334340">
    <property type="component" value="Unassembled WGS sequence"/>
</dbReference>
<dbReference type="AlphaFoldDB" id="A0A564ZN05"/>
<accession>A0A564ZN05</accession>
<feature type="non-terminal residue" evidence="1">
    <location>
        <position position="27"/>
    </location>
</feature>
<protein>
    <submittedName>
        <fullName evidence="1">Uncharacterized protein</fullName>
    </submittedName>
</protein>
<dbReference type="EMBL" id="CABIKM010000072">
    <property type="protein sequence ID" value="VUZ86593.1"/>
    <property type="molecule type" value="Genomic_DNA"/>
</dbReference>
<organism evidence="1 2">
    <name type="scientific">Candidatus Methylomirabilis lanthanidiphila</name>
    <dbReference type="NCBI Taxonomy" id="2211376"/>
    <lineage>
        <taxon>Bacteria</taxon>
        <taxon>Candidatus Methylomirabilota</taxon>
        <taxon>Candidatus Methylomirabilia</taxon>
        <taxon>Candidatus Methylomirabilales</taxon>
        <taxon>Candidatus Methylomirabilaceae</taxon>
        <taxon>Candidatus Methylomirabilis</taxon>
    </lineage>
</organism>
<evidence type="ECO:0000313" key="2">
    <source>
        <dbReference type="Proteomes" id="UP000334340"/>
    </source>
</evidence>
<gene>
    <name evidence="1" type="ORF">MELA_02998</name>
</gene>
<proteinExistence type="predicted"/>
<keyword evidence="2" id="KW-1185">Reference proteome</keyword>